<dbReference type="SUPFAM" id="SSF46894">
    <property type="entry name" value="C-terminal effector domain of the bipartite response regulators"/>
    <property type="match status" value="1"/>
</dbReference>
<dbReference type="InterPro" id="IPR036388">
    <property type="entry name" value="WH-like_DNA-bd_sf"/>
</dbReference>
<feature type="transmembrane region" description="Helical" evidence="3">
    <location>
        <begin position="140"/>
        <end position="160"/>
    </location>
</feature>
<evidence type="ECO:0000256" key="2">
    <source>
        <dbReference type="PROSITE-ProRule" id="PRU01091"/>
    </source>
</evidence>
<reference evidence="5 6" key="1">
    <citation type="journal article" date="2013" name="Syst. Appl. Microbiol.">
        <title>Phylogenetic position and virulence apparatus of the pear flower necrosis pathogen Erwinia piriflorinigrans CFBP 5888T as assessed by comparative genomics.</title>
        <authorList>
            <person name="Smits T.H."/>
            <person name="Rezzonico F."/>
            <person name="Lopez M.M."/>
            <person name="Blom J."/>
            <person name="Goesmann A."/>
            <person name="Frey J.E."/>
            <person name="Duffy B."/>
        </authorList>
    </citation>
    <scope>NUCLEOTIDE SEQUENCE [LARGE SCALE GENOMIC DNA]</scope>
    <source>
        <strain evidence="6">CFBP5888</strain>
    </source>
</reference>
<keyword evidence="3" id="KW-1133">Transmembrane helix</keyword>
<evidence type="ECO:0000313" key="5">
    <source>
        <dbReference type="EMBL" id="CCG88230.1"/>
    </source>
</evidence>
<accession>V5ZAF0</accession>
<gene>
    <name evidence="5" type="ORF">EPIR_2867</name>
</gene>
<dbReference type="STRING" id="1161919.EPIR_2867"/>
<evidence type="ECO:0000259" key="4">
    <source>
        <dbReference type="PROSITE" id="PS51755"/>
    </source>
</evidence>
<keyword evidence="6" id="KW-1185">Reference proteome</keyword>
<dbReference type="GO" id="GO:0003677">
    <property type="term" value="F:DNA binding"/>
    <property type="evidence" value="ECO:0007669"/>
    <property type="project" value="UniProtKB-UniRule"/>
</dbReference>
<dbReference type="GO" id="GO:0006355">
    <property type="term" value="P:regulation of DNA-templated transcription"/>
    <property type="evidence" value="ECO:0007669"/>
    <property type="project" value="InterPro"/>
</dbReference>
<keyword evidence="3" id="KW-0472">Membrane</keyword>
<evidence type="ECO:0000313" key="6">
    <source>
        <dbReference type="Proteomes" id="UP000018217"/>
    </source>
</evidence>
<dbReference type="AlphaFoldDB" id="V5ZAF0"/>
<feature type="DNA-binding region" description="OmpR/PhoB-type" evidence="2">
    <location>
        <begin position="1"/>
        <end position="95"/>
    </location>
</feature>
<feature type="domain" description="OmpR/PhoB-type" evidence="4">
    <location>
        <begin position="1"/>
        <end position="95"/>
    </location>
</feature>
<protein>
    <submittedName>
        <fullName evidence="5">Protein rcaC</fullName>
    </submittedName>
</protein>
<dbReference type="GO" id="GO:0000160">
    <property type="term" value="P:phosphorelay signal transduction system"/>
    <property type="evidence" value="ECO:0007669"/>
    <property type="project" value="InterPro"/>
</dbReference>
<dbReference type="CDD" id="cd00383">
    <property type="entry name" value="trans_reg_C"/>
    <property type="match status" value="1"/>
</dbReference>
<comment type="caution">
    <text evidence="5">The sequence shown here is derived from an EMBL/GenBank/DDBJ whole genome shotgun (WGS) entry which is preliminary data.</text>
</comment>
<dbReference type="EMBL" id="CAHS01000017">
    <property type="protein sequence ID" value="CCG88230.1"/>
    <property type="molecule type" value="Genomic_DNA"/>
</dbReference>
<keyword evidence="3" id="KW-0812">Transmembrane</keyword>
<name>V5ZAF0_9GAMM</name>
<proteinExistence type="predicted"/>
<dbReference type="PROSITE" id="PS51755">
    <property type="entry name" value="OMPR_PHOB"/>
    <property type="match status" value="1"/>
</dbReference>
<evidence type="ECO:0000256" key="1">
    <source>
        <dbReference type="ARBA" id="ARBA00023125"/>
    </source>
</evidence>
<evidence type="ECO:0000256" key="3">
    <source>
        <dbReference type="SAM" id="Phobius"/>
    </source>
</evidence>
<dbReference type="InterPro" id="IPR016032">
    <property type="entry name" value="Sig_transdc_resp-reg_C-effctor"/>
</dbReference>
<dbReference type="Proteomes" id="UP000018217">
    <property type="component" value="Unassembled WGS sequence"/>
</dbReference>
<keyword evidence="1 2" id="KW-0238">DNA-binding</keyword>
<dbReference type="SMART" id="SM00862">
    <property type="entry name" value="Trans_reg_C"/>
    <property type="match status" value="1"/>
</dbReference>
<dbReference type="InterPro" id="IPR001867">
    <property type="entry name" value="OmpR/PhoB-type_DNA-bd"/>
</dbReference>
<dbReference type="RefSeq" id="WP_023656000.1">
    <property type="nucleotide sequence ID" value="NZ_CAHS01000017.1"/>
</dbReference>
<sequence length="252" mass="28878">MRVYFKPDNCILSNDERSIKITIQEARCLVYFVKNEGKLIKRETLLQECWVKRGVTVSDSAVRQSLYRLRRALEDAGLPTMTLTTQARKGHILQKGSITLIHSDTNMDAHIDSGINHSMGKLTNQETCKNIKPHLPVTTLLPIAKLLLLFIVLFLAGFCSHQKTMLTDIKYHHSEEKEGRIYFYRKNHTSPQSTIERINYWLKKKHVNYDDMKFVYLSNAWGGNTSFYLCNSEIGSTGSDCTSVTIIGEHHP</sequence>
<dbReference type="OrthoDB" id="6548497at2"/>
<organism evidence="5 6">
    <name type="scientific">Erwinia piriflorinigrans CFBP 5888</name>
    <dbReference type="NCBI Taxonomy" id="1161919"/>
    <lineage>
        <taxon>Bacteria</taxon>
        <taxon>Pseudomonadati</taxon>
        <taxon>Pseudomonadota</taxon>
        <taxon>Gammaproteobacteria</taxon>
        <taxon>Enterobacterales</taxon>
        <taxon>Erwiniaceae</taxon>
        <taxon>Erwinia</taxon>
    </lineage>
</organism>
<dbReference type="Gene3D" id="1.10.10.10">
    <property type="entry name" value="Winged helix-like DNA-binding domain superfamily/Winged helix DNA-binding domain"/>
    <property type="match status" value="1"/>
</dbReference>
<dbReference type="Pfam" id="PF00486">
    <property type="entry name" value="Trans_reg_C"/>
    <property type="match status" value="1"/>
</dbReference>